<dbReference type="InterPro" id="IPR012960">
    <property type="entry name" value="Dyskerin-like"/>
</dbReference>
<dbReference type="GO" id="GO:1990904">
    <property type="term" value="C:ribonucleoprotein complex"/>
    <property type="evidence" value="ECO:0007669"/>
    <property type="project" value="UniProtKB-KW"/>
</dbReference>
<protein>
    <submittedName>
        <fullName evidence="2">H/ACA ribonucleoprotein complex subunit DKC1</fullName>
    </submittedName>
</protein>
<proteinExistence type="predicted"/>
<gene>
    <name evidence="2" type="ORF">KUDE01_025944</name>
</gene>
<evidence type="ECO:0000313" key="2">
    <source>
        <dbReference type="EMBL" id="KAK1880419.1"/>
    </source>
</evidence>
<dbReference type="Gene3D" id="2.30.130.10">
    <property type="entry name" value="PUA domain"/>
    <property type="match status" value="1"/>
</dbReference>
<evidence type="ECO:0000259" key="1">
    <source>
        <dbReference type="Pfam" id="PF08068"/>
    </source>
</evidence>
<comment type="caution">
    <text evidence="2">The sequence shown here is derived from an EMBL/GenBank/DDBJ whole genome shotgun (WGS) entry which is preliminary data.</text>
</comment>
<dbReference type="InterPro" id="IPR036974">
    <property type="entry name" value="PUA_sf"/>
</dbReference>
<keyword evidence="3" id="KW-1185">Reference proteome</keyword>
<keyword evidence="2" id="KW-0687">Ribonucleoprotein</keyword>
<dbReference type="GO" id="GO:0003723">
    <property type="term" value="F:RNA binding"/>
    <property type="evidence" value="ECO:0007669"/>
    <property type="project" value="InterPro"/>
</dbReference>
<organism evidence="2 3">
    <name type="scientific">Dissostichus eleginoides</name>
    <name type="common">Patagonian toothfish</name>
    <name type="synonym">Dissostichus amissus</name>
    <dbReference type="NCBI Taxonomy" id="100907"/>
    <lineage>
        <taxon>Eukaryota</taxon>
        <taxon>Metazoa</taxon>
        <taxon>Chordata</taxon>
        <taxon>Craniata</taxon>
        <taxon>Vertebrata</taxon>
        <taxon>Euteleostomi</taxon>
        <taxon>Actinopterygii</taxon>
        <taxon>Neopterygii</taxon>
        <taxon>Teleostei</taxon>
        <taxon>Neoteleostei</taxon>
        <taxon>Acanthomorphata</taxon>
        <taxon>Eupercaria</taxon>
        <taxon>Perciformes</taxon>
        <taxon>Notothenioidei</taxon>
        <taxon>Nototheniidae</taxon>
        <taxon>Dissostichus</taxon>
    </lineage>
</organism>
<evidence type="ECO:0000313" key="3">
    <source>
        <dbReference type="Proteomes" id="UP001228049"/>
    </source>
</evidence>
<dbReference type="Pfam" id="PF08068">
    <property type="entry name" value="DKCLD"/>
    <property type="match status" value="1"/>
</dbReference>
<feature type="domain" description="Dyskerin-like" evidence="1">
    <location>
        <begin position="113"/>
        <end position="145"/>
    </location>
</feature>
<dbReference type="AlphaFoldDB" id="A0AAD9BCT1"/>
<sequence>MMKLFIHSLSGHLVAVTPRSRSGGGASPRGDVIDSAFCRVDPDPRGETTRPERREDELTALITAETHHKQHRGGGGAYRGGARGFWCRHMNLKNSTKGSIGGGAHVILNKRSQNFEKLNIRTARYTPLPNGSNPLKRNIQDYVRSLVTLKMKRRNMKKSLAAVG</sequence>
<dbReference type="EMBL" id="JASDAP010000025">
    <property type="protein sequence ID" value="KAK1880419.1"/>
    <property type="molecule type" value="Genomic_DNA"/>
</dbReference>
<dbReference type="Proteomes" id="UP001228049">
    <property type="component" value="Unassembled WGS sequence"/>
</dbReference>
<reference evidence="2" key="1">
    <citation type="submission" date="2023-04" db="EMBL/GenBank/DDBJ databases">
        <title>Chromosome-level genome of Chaenocephalus aceratus.</title>
        <authorList>
            <person name="Park H."/>
        </authorList>
    </citation>
    <scope>NUCLEOTIDE SEQUENCE</scope>
    <source>
        <strain evidence="2">DE</strain>
        <tissue evidence="2">Muscle</tissue>
    </source>
</reference>
<accession>A0AAD9BCT1</accession>
<name>A0AAD9BCT1_DISEL</name>